<evidence type="ECO:0000313" key="1">
    <source>
        <dbReference type="EMBL" id="SVA12248.1"/>
    </source>
</evidence>
<gene>
    <name evidence="1" type="ORF">METZ01_LOCUS65102</name>
</gene>
<name>A0A381T9J4_9ZZZZ</name>
<dbReference type="InterPro" id="IPR038765">
    <property type="entry name" value="Papain-like_cys_pep_sf"/>
</dbReference>
<proteinExistence type="predicted"/>
<reference evidence="1" key="1">
    <citation type="submission" date="2018-05" db="EMBL/GenBank/DDBJ databases">
        <authorList>
            <person name="Lanie J.A."/>
            <person name="Ng W.-L."/>
            <person name="Kazmierczak K.M."/>
            <person name="Andrzejewski T.M."/>
            <person name="Davidsen T.M."/>
            <person name="Wayne K.J."/>
            <person name="Tettelin H."/>
            <person name="Glass J.I."/>
            <person name="Rusch D."/>
            <person name="Podicherti R."/>
            <person name="Tsui H.-C.T."/>
            <person name="Winkler M.E."/>
        </authorList>
    </citation>
    <scope>NUCLEOTIDE SEQUENCE</scope>
</reference>
<dbReference type="AlphaFoldDB" id="A0A381T9J4"/>
<dbReference type="EMBL" id="UINC01004159">
    <property type="protein sequence ID" value="SVA12248.1"/>
    <property type="molecule type" value="Genomic_DNA"/>
</dbReference>
<dbReference type="SUPFAM" id="SSF54001">
    <property type="entry name" value="Cysteine proteinases"/>
    <property type="match status" value="1"/>
</dbReference>
<dbReference type="InterPro" id="IPR024453">
    <property type="entry name" value="Peptidase_C92"/>
</dbReference>
<organism evidence="1">
    <name type="scientific">marine metagenome</name>
    <dbReference type="NCBI Taxonomy" id="408172"/>
    <lineage>
        <taxon>unclassified sequences</taxon>
        <taxon>metagenomes</taxon>
        <taxon>ecological metagenomes</taxon>
    </lineage>
</organism>
<sequence length="204" mass="23861">MTTPVENLKTGDILLFSSTFSWTNLMTWPGKFVEFFTKKPYSHVGMILKDPTWIKPEMTGIYLWESSYEGTPDPQDDKTKLGIMITPIKQVLSQHDGRIWVRQLFDVENKLTIPVLKKIHKIVYEKPYDFNPIDWLSAYLRKNFEKRKDSRFFCSALVACIYAESGIIDPNTNWTIVRPSDFDENDTHLTWMGESHLEGLFQIE</sequence>
<dbReference type="Gene3D" id="3.90.1720.10">
    <property type="entry name" value="endopeptidase domain like (from Nostoc punctiforme)"/>
    <property type="match status" value="1"/>
</dbReference>
<accession>A0A381T9J4</accession>
<dbReference type="Pfam" id="PF05708">
    <property type="entry name" value="Peptidase_C92"/>
    <property type="match status" value="1"/>
</dbReference>
<protein>
    <submittedName>
        <fullName evidence="1">Uncharacterized protein</fullName>
    </submittedName>
</protein>